<evidence type="ECO:0000313" key="2">
    <source>
        <dbReference type="Proteomes" id="UP001060085"/>
    </source>
</evidence>
<proteinExistence type="predicted"/>
<comment type="caution">
    <text evidence="1">The sequence shown here is derived from an EMBL/GenBank/DDBJ whole genome shotgun (WGS) entry which is preliminary data.</text>
</comment>
<gene>
    <name evidence="1" type="ORF">M9H77_35550</name>
</gene>
<evidence type="ECO:0000313" key="1">
    <source>
        <dbReference type="EMBL" id="KAI5649545.1"/>
    </source>
</evidence>
<reference evidence="2" key="1">
    <citation type="journal article" date="2023" name="Nat. Plants">
        <title>Single-cell RNA sequencing provides a high-resolution roadmap for understanding the multicellular compartmentation of specialized metabolism.</title>
        <authorList>
            <person name="Sun S."/>
            <person name="Shen X."/>
            <person name="Li Y."/>
            <person name="Li Y."/>
            <person name="Wang S."/>
            <person name="Li R."/>
            <person name="Zhang H."/>
            <person name="Shen G."/>
            <person name="Guo B."/>
            <person name="Wei J."/>
            <person name="Xu J."/>
            <person name="St-Pierre B."/>
            <person name="Chen S."/>
            <person name="Sun C."/>
        </authorList>
    </citation>
    <scope>NUCLEOTIDE SEQUENCE [LARGE SCALE GENOMIC DNA]</scope>
</reference>
<keyword evidence="2" id="KW-1185">Reference proteome</keyword>
<dbReference type="Proteomes" id="UP001060085">
    <property type="component" value="Linkage Group LG08"/>
</dbReference>
<sequence>MEMETTPQGWGERSFVLRGYDPNVDHYLGEDEEEDPDELDEKDFSLFVGEWTLDILKHYLTVNKWQPNFRPFMDAISSTMIWVRLPGLPIEFFNDHLLMRVDNSTGRAI</sequence>
<organism evidence="1 2">
    <name type="scientific">Catharanthus roseus</name>
    <name type="common">Madagascar periwinkle</name>
    <name type="synonym">Vinca rosea</name>
    <dbReference type="NCBI Taxonomy" id="4058"/>
    <lineage>
        <taxon>Eukaryota</taxon>
        <taxon>Viridiplantae</taxon>
        <taxon>Streptophyta</taxon>
        <taxon>Embryophyta</taxon>
        <taxon>Tracheophyta</taxon>
        <taxon>Spermatophyta</taxon>
        <taxon>Magnoliopsida</taxon>
        <taxon>eudicotyledons</taxon>
        <taxon>Gunneridae</taxon>
        <taxon>Pentapetalae</taxon>
        <taxon>asterids</taxon>
        <taxon>lamiids</taxon>
        <taxon>Gentianales</taxon>
        <taxon>Apocynaceae</taxon>
        <taxon>Rauvolfioideae</taxon>
        <taxon>Vinceae</taxon>
        <taxon>Catharanthinae</taxon>
        <taxon>Catharanthus</taxon>
    </lineage>
</organism>
<name>A0ACB9ZQ28_CATRO</name>
<protein>
    <submittedName>
        <fullName evidence="1">Uncharacterized protein</fullName>
    </submittedName>
</protein>
<accession>A0ACB9ZQ28</accession>
<dbReference type="EMBL" id="CM044708">
    <property type="protein sequence ID" value="KAI5649545.1"/>
    <property type="molecule type" value="Genomic_DNA"/>
</dbReference>